<dbReference type="RefSeq" id="WP_045991718.1">
    <property type="nucleotide sequence ID" value="NZ_CP098827.1"/>
</dbReference>
<dbReference type="Gene3D" id="3.30.450.150">
    <property type="entry name" value="Haem-degrading domain"/>
    <property type="match status" value="1"/>
</dbReference>
<dbReference type="AlphaFoldDB" id="A0AAU7KFE5"/>
<organism evidence="1">
    <name type="scientific">Halomonas sp. RT37</name>
    <dbReference type="NCBI Taxonomy" id="2950872"/>
    <lineage>
        <taxon>Bacteria</taxon>
        <taxon>Pseudomonadati</taxon>
        <taxon>Pseudomonadota</taxon>
        <taxon>Gammaproteobacteria</taxon>
        <taxon>Oceanospirillales</taxon>
        <taxon>Halomonadaceae</taxon>
        <taxon>Halomonas</taxon>
    </lineage>
</organism>
<dbReference type="EMBL" id="CP098827">
    <property type="protein sequence ID" value="XBO70197.1"/>
    <property type="molecule type" value="Genomic_DNA"/>
</dbReference>
<accession>A0AAU7KFE5</accession>
<gene>
    <name evidence="1" type="ORF">NFG58_16460</name>
</gene>
<dbReference type="PANTHER" id="PTHR34309">
    <property type="entry name" value="SLR1406 PROTEIN"/>
    <property type="match status" value="1"/>
</dbReference>
<evidence type="ECO:0000313" key="1">
    <source>
        <dbReference type="EMBL" id="XBO70197.1"/>
    </source>
</evidence>
<name>A0AAU7KFE5_9GAMM</name>
<dbReference type="InterPro" id="IPR052517">
    <property type="entry name" value="GlcG_carb_metab_protein"/>
</dbReference>
<protein>
    <submittedName>
        <fullName evidence="1">Heme-binding protein</fullName>
    </submittedName>
</protein>
<dbReference type="SUPFAM" id="SSF143744">
    <property type="entry name" value="GlcG-like"/>
    <property type="match status" value="1"/>
</dbReference>
<dbReference type="PANTHER" id="PTHR34309:SF1">
    <property type="entry name" value="PROTEIN GLCG"/>
    <property type="match status" value="1"/>
</dbReference>
<sequence length="133" mass="13486">MPTKPYLDQSQVNAILDAAQKEAEANGFAVTIVVSDDGGYPLGLRRLDGAAPFSADVAMAKARSAAIGRKETQVFEDMINGGRNAFLSAPMEGLMSGGVPVIIDGQVAGAVGISGVKPDQDIQVAKAGAAAIG</sequence>
<dbReference type="Pfam" id="PF03928">
    <property type="entry name" value="HbpS-like"/>
    <property type="match status" value="1"/>
</dbReference>
<proteinExistence type="predicted"/>
<reference evidence="1" key="1">
    <citation type="submission" date="2022-06" db="EMBL/GenBank/DDBJ databases">
        <title>A novel DMS-producing enzyme.</title>
        <authorList>
            <person name="Zhang Y."/>
        </authorList>
    </citation>
    <scope>NUCLEOTIDE SEQUENCE</scope>
    <source>
        <strain evidence="1">RT37</strain>
    </source>
</reference>
<dbReference type="InterPro" id="IPR038084">
    <property type="entry name" value="PduO/GlcC-like_sf"/>
</dbReference>
<dbReference type="InterPro" id="IPR005624">
    <property type="entry name" value="PduO/GlcC-like"/>
</dbReference>